<evidence type="ECO:0000313" key="2">
    <source>
        <dbReference type="Proteomes" id="UP000282674"/>
    </source>
</evidence>
<dbReference type="EMBL" id="RFFG01000078">
    <property type="protein sequence ID" value="RMI38830.1"/>
    <property type="molecule type" value="Genomic_DNA"/>
</dbReference>
<evidence type="ECO:0000313" key="1">
    <source>
        <dbReference type="EMBL" id="RMI38830.1"/>
    </source>
</evidence>
<name>A0A3M2LPM3_9ACTN</name>
<keyword evidence="2" id="KW-1185">Reference proteome</keyword>
<dbReference type="RefSeq" id="WP_122198126.1">
    <property type="nucleotide sequence ID" value="NZ_JBHSKC010000036.1"/>
</dbReference>
<reference evidence="1 2" key="1">
    <citation type="submission" date="2018-10" db="EMBL/GenBank/DDBJ databases">
        <title>Isolation from soil.</title>
        <authorList>
            <person name="Hu J."/>
        </authorList>
    </citation>
    <scope>NUCLEOTIDE SEQUENCE [LARGE SCALE GENOMIC DNA]</scope>
    <source>
        <strain evidence="1 2">NEAU-Ht49</strain>
    </source>
</reference>
<protein>
    <submittedName>
        <fullName evidence="1">Uncharacterized protein</fullName>
    </submittedName>
</protein>
<proteinExistence type="predicted"/>
<accession>A0A3M2LPM3</accession>
<gene>
    <name evidence="1" type="ORF">EBO15_31545</name>
</gene>
<sequence>MKLGGLTQKITTPITVPVAVGVHEWKLQIRTPDGGFSSAPIAVPKESAPLGLDGLQVRVQQAGRISLGKYVLPDSIPLKVKTEYAKGGLFGDNCYIGTDAAPISLTPNLSNLSLKNMNGAWVIPAKITDSAFSVPAATDCGILTGAMNTLVGLPSPSGANHADIDVVIRVKNYLFGQVTDAFAKDRGITATKVLPSLKSAKVPSSPIAS</sequence>
<dbReference type="AlphaFoldDB" id="A0A3M2LPM3"/>
<dbReference type="Proteomes" id="UP000282674">
    <property type="component" value="Unassembled WGS sequence"/>
</dbReference>
<organism evidence="1 2">
    <name type="scientific">Actinomadura harenae</name>
    <dbReference type="NCBI Taxonomy" id="2483351"/>
    <lineage>
        <taxon>Bacteria</taxon>
        <taxon>Bacillati</taxon>
        <taxon>Actinomycetota</taxon>
        <taxon>Actinomycetes</taxon>
        <taxon>Streptosporangiales</taxon>
        <taxon>Thermomonosporaceae</taxon>
        <taxon>Actinomadura</taxon>
    </lineage>
</organism>
<comment type="caution">
    <text evidence="1">The sequence shown here is derived from an EMBL/GenBank/DDBJ whole genome shotgun (WGS) entry which is preliminary data.</text>
</comment>
<dbReference type="OrthoDB" id="4461339at2"/>